<dbReference type="Pfam" id="PF13619">
    <property type="entry name" value="KTSC"/>
    <property type="match status" value="1"/>
</dbReference>
<accession>A0AA41UAM5</accession>
<evidence type="ECO:0000313" key="2">
    <source>
        <dbReference type="EMBL" id="MCI0126222.1"/>
    </source>
</evidence>
<dbReference type="AlphaFoldDB" id="A0AA41UAM5"/>
<name>A0AA41UAM5_9HYPH</name>
<gene>
    <name evidence="2" type="ORF">ML536_05220</name>
</gene>
<dbReference type="EMBL" id="JALAZD010000001">
    <property type="protein sequence ID" value="MCI0126222.1"/>
    <property type="molecule type" value="Genomic_DNA"/>
</dbReference>
<dbReference type="Proteomes" id="UP001156140">
    <property type="component" value="Unassembled WGS sequence"/>
</dbReference>
<proteinExistence type="predicted"/>
<evidence type="ECO:0000259" key="1">
    <source>
        <dbReference type="Pfam" id="PF13619"/>
    </source>
</evidence>
<evidence type="ECO:0000313" key="3">
    <source>
        <dbReference type="Proteomes" id="UP001156140"/>
    </source>
</evidence>
<sequence>MPSTAIKNFRYDPESRTLSVWFVPTGKRYDYEAVPPQTVAAFRDAFSKGRFFNARIRDRFRYREVEDRSASPISATVAKL</sequence>
<organism evidence="2 3">
    <name type="scientific">Paradevosia shaoguanensis</name>
    <dbReference type="NCBI Taxonomy" id="1335043"/>
    <lineage>
        <taxon>Bacteria</taxon>
        <taxon>Pseudomonadati</taxon>
        <taxon>Pseudomonadota</taxon>
        <taxon>Alphaproteobacteria</taxon>
        <taxon>Hyphomicrobiales</taxon>
        <taxon>Devosiaceae</taxon>
        <taxon>Paradevosia</taxon>
    </lineage>
</organism>
<dbReference type="RefSeq" id="WP_281735185.1">
    <property type="nucleotide sequence ID" value="NZ_JAKETQ010000001.1"/>
</dbReference>
<keyword evidence="3" id="KW-1185">Reference proteome</keyword>
<protein>
    <submittedName>
        <fullName evidence="2">KTSC domain-containing protein</fullName>
    </submittedName>
</protein>
<feature type="domain" description="KTSC" evidence="1">
    <location>
        <begin position="3"/>
        <end position="60"/>
    </location>
</feature>
<comment type="caution">
    <text evidence="2">The sequence shown here is derived from an EMBL/GenBank/DDBJ whole genome shotgun (WGS) entry which is preliminary data.</text>
</comment>
<dbReference type="InterPro" id="IPR025309">
    <property type="entry name" value="KTSC_dom"/>
</dbReference>
<reference evidence="2" key="1">
    <citation type="submission" date="2022-03" db="EMBL/GenBank/DDBJ databases">
        <title>The complete genome sequence of a Methyloterrigena soli.</title>
        <authorList>
            <person name="Zi Z."/>
        </authorList>
    </citation>
    <scope>NUCLEOTIDE SEQUENCE</scope>
    <source>
        <strain evidence="2">M48</strain>
    </source>
</reference>